<gene>
    <name evidence="1" type="ORF">PCANC_11197</name>
</gene>
<evidence type="ECO:0000313" key="1">
    <source>
        <dbReference type="EMBL" id="PLW46320.1"/>
    </source>
</evidence>
<dbReference type="OrthoDB" id="2507436at2759"/>
<sequence length="112" mass="12393">MAASELIADTAIQFKLRRRATDLNQMAASNVNSDAAIRASFAGCVSFRNESLQTYSDWTEILFGGQDLATPLISKHLDFYPELTKGGEVYKFSQSQKWLKGLSPATTPRCVK</sequence>
<accession>A0A2N5V8J8</accession>
<keyword evidence="2" id="KW-1185">Reference proteome</keyword>
<organism evidence="1 2">
    <name type="scientific">Puccinia coronata f. sp. avenae</name>
    <dbReference type="NCBI Taxonomy" id="200324"/>
    <lineage>
        <taxon>Eukaryota</taxon>
        <taxon>Fungi</taxon>
        <taxon>Dikarya</taxon>
        <taxon>Basidiomycota</taxon>
        <taxon>Pucciniomycotina</taxon>
        <taxon>Pucciniomycetes</taxon>
        <taxon>Pucciniales</taxon>
        <taxon>Pucciniaceae</taxon>
        <taxon>Puccinia</taxon>
    </lineage>
</organism>
<protein>
    <submittedName>
        <fullName evidence="1">Uncharacterized protein</fullName>
    </submittedName>
</protein>
<reference evidence="1 2" key="1">
    <citation type="submission" date="2017-11" db="EMBL/GenBank/DDBJ databases">
        <title>De novo assembly and phasing of dikaryotic genomes from two isolates of Puccinia coronata f. sp. avenae, the causal agent of oat crown rust.</title>
        <authorList>
            <person name="Miller M.E."/>
            <person name="Zhang Y."/>
            <person name="Omidvar V."/>
            <person name="Sperschneider J."/>
            <person name="Schwessinger B."/>
            <person name="Raley C."/>
            <person name="Palmer J.M."/>
            <person name="Garnica D."/>
            <person name="Upadhyaya N."/>
            <person name="Rathjen J."/>
            <person name="Taylor J.M."/>
            <person name="Park R.F."/>
            <person name="Dodds P.N."/>
            <person name="Hirsch C.D."/>
            <person name="Kianian S.F."/>
            <person name="Figueroa M."/>
        </authorList>
    </citation>
    <scope>NUCLEOTIDE SEQUENCE [LARGE SCALE GENOMIC DNA]</scope>
    <source>
        <strain evidence="1">12NC29</strain>
    </source>
</reference>
<comment type="caution">
    <text evidence="1">The sequence shown here is derived from an EMBL/GenBank/DDBJ whole genome shotgun (WGS) entry which is preliminary data.</text>
</comment>
<proteinExistence type="predicted"/>
<dbReference type="AlphaFoldDB" id="A0A2N5V8J8"/>
<evidence type="ECO:0000313" key="2">
    <source>
        <dbReference type="Proteomes" id="UP000235388"/>
    </source>
</evidence>
<dbReference type="EMBL" id="PGCJ01000120">
    <property type="protein sequence ID" value="PLW46320.1"/>
    <property type="molecule type" value="Genomic_DNA"/>
</dbReference>
<name>A0A2N5V8J8_9BASI</name>
<dbReference type="Proteomes" id="UP000235388">
    <property type="component" value="Unassembled WGS sequence"/>
</dbReference>